<evidence type="ECO:0000256" key="20">
    <source>
        <dbReference type="ARBA" id="ARBA00048890"/>
    </source>
</evidence>
<comment type="catalytic activity">
    <reaction evidence="19">
        <text>N-terminal L-methionyl-L-glutaminyl-[protein] + acetyl-CoA = N-terminal N(alpha)-acetyl-L-methionyl-L-glutaminyl-[protein] + CoA + H(+)</text>
        <dbReference type="Rhea" id="RHEA:50492"/>
        <dbReference type="Rhea" id="RHEA-COMP:12698"/>
        <dbReference type="Rhea" id="RHEA-COMP:12699"/>
        <dbReference type="ChEBI" id="CHEBI:15378"/>
        <dbReference type="ChEBI" id="CHEBI:57287"/>
        <dbReference type="ChEBI" id="CHEBI:57288"/>
        <dbReference type="ChEBI" id="CHEBI:133361"/>
        <dbReference type="ChEBI" id="CHEBI:133362"/>
        <dbReference type="EC" id="2.3.1.254"/>
    </reaction>
</comment>
<evidence type="ECO:0000256" key="16">
    <source>
        <dbReference type="ARBA" id="ARBA00046112"/>
    </source>
</evidence>
<dbReference type="CDD" id="cd04301">
    <property type="entry name" value="NAT_SF"/>
    <property type="match status" value="1"/>
</dbReference>
<dbReference type="InterPro" id="IPR051646">
    <property type="entry name" value="NatB_acetyltransferase_subunit"/>
</dbReference>
<evidence type="ECO:0000256" key="11">
    <source>
        <dbReference type="ARBA" id="ARBA00041220"/>
    </source>
</evidence>
<organism evidence="23 24">
    <name type="scientific">Poecilia formosa</name>
    <name type="common">Amazon molly</name>
    <name type="synonym">Limia formosa</name>
    <dbReference type="NCBI Taxonomy" id="48698"/>
    <lineage>
        <taxon>Eukaryota</taxon>
        <taxon>Metazoa</taxon>
        <taxon>Chordata</taxon>
        <taxon>Craniata</taxon>
        <taxon>Vertebrata</taxon>
        <taxon>Euteleostomi</taxon>
        <taxon>Actinopterygii</taxon>
        <taxon>Neopterygii</taxon>
        <taxon>Teleostei</taxon>
        <taxon>Neoteleostei</taxon>
        <taxon>Acanthomorphata</taxon>
        <taxon>Ovalentaria</taxon>
        <taxon>Atherinomorphae</taxon>
        <taxon>Cyprinodontiformes</taxon>
        <taxon>Poeciliidae</taxon>
        <taxon>Poeciliinae</taxon>
        <taxon>Poecilia</taxon>
    </lineage>
</organism>
<evidence type="ECO:0000256" key="17">
    <source>
        <dbReference type="ARBA" id="ARBA00047385"/>
    </source>
</evidence>
<sequence>MWKPEQLKPLISDCSCGSGGLVTFSHMSSFAVNLLPAVITMTPRPTCDFSMRSHSALAQQGADMALERLQCSLVPAGGATGGSDWCSSSSSSSVDGSGSRRKMTSLRPFTCDDLFKFNNINLDPLTETYGIPFYLQYLAHWPEYFIVAEAPGGELMGYIMGKAEGSVAREEWHGHVTALSVAPEFRRLGLAAKLMEMLEEISERKGGFFVDLFVRVSNQVAVNMYKRLGYSVYRTVIEYYSASNGEPDEDAYDMRKALSRDTEKKSIIPLPHPVRPEDIE</sequence>
<dbReference type="InterPro" id="IPR000182">
    <property type="entry name" value="GNAT_dom"/>
</dbReference>
<keyword evidence="6" id="KW-0012">Acyltransferase</keyword>
<comment type="function">
    <text evidence="16">Catalytic subunit of the NatB complex which catalyzes acetylation of the N-terminal methionine residues of peptides beginning with Met-Asp, Met-Glu, Met-Asn and Met-Gln. Proteins with cell cycle functions are overrepresented in the pool of NatB substrates. Required for maintaining the structure and function of actomyosin fibers and for proper cellular migration.</text>
</comment>
<evidence type="ECO:0000313" key="24">
    <source>
        <dbReference type="Proteomes" id="UP000028760"/>
    </source>
</evidence>
<dbReference type="AlphaFoldDB" id="A0A087XHF9"/>
<keyword evidence="24" id="KW-1185">Reference proteome</keyword>
<dbReference type="Pfam" id="PF00583">
    <property type="entry name" value="Acetyltransf_1"/>
    <property type="match status" value="1"/>
</dbReference>
<evidence type="ECO:0000256" key="21">
    <source>
        <dbReference type="SAM" id="MobiDB-lite"/>
    </source>
</evidence>
<reference evidence="23" key="2">
    <citation type="submission" date="2025-08" db="UniProtKB">
        <authorList>
            <consortium name="Ensembl"/>
        </authorList>
    </citation>
    <scope>IDENTIFICATION</scope>
</reference>
<dbReference type="GO" id="GO:0031416">
    <property type="term" value="C:NatB complex"/>
    <property type="evidence" value="ECO:0007669"/>
    <property type="project" value="TreeGrafter"/>
</dbReference>
<feature type="compositionally biased region" description="Low complexity" evidence="21">
    <location>
        <begin position="82"/>
        <end position="97"/>
    </location>
</feature>
<dbReference type="InterPro" id="IPR016181">
    <property type="entry name" value="Acyl_CoA_acyltransferase"/>
</dbReference>
<dbReference type="CTD" id="51126"/>
<keyword evidence="5" id="KW-0539">Nucleus</keyword>
<proteinExistence type="inferred from homology"/>
<dbReference type="STRING" id="48698.ENSPFOP00000005212"/>
<dbReference type="Proteomes" id="UP000028760">
    <property type="component" value="Unassembled WGS sequence"/>
</dbReference>
<dbReference type="Gene3D" id="3.40.630.30">
    <property type="match status" value="1"/>
</dbReference>
<evidence type="ECO:0000256" key="2">
    <source>
        <dbReference type="ARBA" id="ARBA00004496"/>
    </source>
</evidence>
<reference evidence="23" key="3">
    <citation type="submission" date="2025-09" db="UniProtKB">
        <authorList>
            <consortium name="Ensembl"/>
        </authorList>
    </citation>
    <scope>IDENTIFICATION</scope>
</reference>
<dbReference type="PROSITE" id="PS51186">
    <property type="entry name" value="GNAT"/>
    <property type="match status" value="1"/>
</dbReference>
<dbReference type="PANTHER" id="PTHR45910:SF1">
    <property type="entry name" value="N-ALPHA-ACETYLTRANSFERASE 20"/>
    <property type="match status" value="1"/>
</dbReference>
<dbReference type="Ensembl" id="ENSPFOT00000005222.1">
    <property type="protein sequence ID" value="ENSPFOP00000005212.2"/>
    <property type="gene ID" value="ENSPFOG00000005287.1"/>
</dbReference>
<comment type="similarity">
    <text evidence="7">Belongs to the acetyltransferase family. ARD1 subfamily.</text>
</comment>
<evidence type="ECO:0000256" key="19">
    <source>
        <dbReference type="ARBA" id="ARBA00048177"/>
    </source>
</evidence>
<evidence type="ECO:0000259" key="22">
    <source>
        <dbReference type="PROSITE" id="PS51186"/>
    </source>
</evidence>
<evidence type="ECO:0000256" key="7">
    <source>
        <dbReference type="ARBA" id="ARBA00025786"/>
    </source>
</evidence>
<comment type="catalytic activity">
    <reaction evidence="20">
        <text>N-terminal L-methionyl-L-glutamyl-[protein] + acetyl-CoA = N-terminal N(alpha)-acetyl-L-methionyl-L-glutamyl-[protein] + CoA + H(+)</text>
        <dbReference type="Rhea" id="RHEA:50488"/>
        <dbReference type="Rhea" id="RHEA-COMP:12696"/>
        <dbReference type="Rhea" id="RHEA-COMP:12697"/>
        <dbReference type="ChEBI" id="CHEBI:15378"/>
        <dbReference type="ChEBI" id="CHEBI:57287"/>
        <dbReference type="ChEBI" id="CHEBI:57288"/>
        <dbReference type="ChEBI" id="CHEBI:133359"/>
        <dbReference type="ChEBI" id="CHEBI:133360"/>
        <dbReference type="EC" id="2.3.1.254"/>
    </reaction>
</comment>
<evidence type="ECO:0000256" key="9">
    <source>
        <dbReference type="ARBA" id="ARBA00039120"/>
    </source>
</evidence>
<comment type="catalytic activity">
    <reaction evidence="17">
        <text>N-terminal L-methionyl-L-aspartyl-[protein] + acetyl-CoA = N-terminal N(alpha)-acetyl-L-methionyl-L-aspartyl-[protein] + CoA + H(+)</text>
        <dbReference type="Rhea" id="RHEA:50480"/>
        <dbReference type="Rhea" id="RHEA-COMP:12692"/>
        <dbReference type="Rhea" id="RHEA-COMP:12693"/>
        <dbReference type="ChEBI" id="CHEBI:15378"/>
        <dbReference type="ChEBI" id="CHEBI:57287"/>
        <dbReference type="ChEBI" id="CHEBI:57288"/>
        <dbReference type="ChEBI" id="CHEBI:133045"/>
        <dbReference type="ChEBI" id="CHEBI:133063"/>
        <dbReference type="EC" id="2.3.1.254"/>
    </reaction>
</comment>
<evidence type="ECO:0000256" key="6">
    <source>
        <dbReference type="ARBA" id="ARBA00023315"/>
    </source>
</evidence>
<keyword evidence="3" id="KW-0963">Cytoplasm</keyword>
<evidence type="ECO:0000256" key="4">
    <source>
        <dbReference type="ARBA" id="ARBA00022679"/>
    </source>
</evidence>
<dbReference type="PANTHER" id="PTHR45910">
    <property type="entry name" value="N-ALPHA-ACETYLTRANSFERASE 20"/>
    <property type="match status" value="1"/>
</dbReference>
<dbReference type="EC" id="2.3.1.254" evidence="9"/>
<comment type="subunit">
    <text evidence="8">Component of the N-terminal acetyltransferase B (NatB) complex which is composed of NAA20 and NAA25.</text>
</comment>
<name>A0A087XHF9_POEFO</name>
<dbReference type="GO" id="GO:0120518">
    <property type="term" value="F:protein N-terminal-methionine acetyltransferase activity"/>
    <property type="evidence" value="ECO:0007669"/>
    <property type="project" value="UniProtKB-EC"/>
</dbReference>
<dbReference type="SUPFAM" id="SSF55729">
    <property type="entry name" value="Acyl-CoA N-acyltransferases (Nat)"/>
    <property type="match status" value="1"/>
</dbReference>
<evidence type="ECO:0000256" key="8">
    <source>
        <dbReference type="ARBA" id="ARBA00038748"/>
    </source>
</evidence>
<reference evidence="24" key="1">
    <citation type="submission" date="2013-10" db="EMBL/GenBank/DDBJ databases">
        <authorList>
            <person name="Schartl M."/>
            <person name="Warren W."/>
        </authorList>
    </citation>
    <scope>NUCLEOTIDE SEQUENCE [LARGE SCALE GENOMIC DNA]</scope>
    <source>
        <strain evidence="24">female</strain>
    </source>
</reference>
<comment type="subcellular location">
    <subcellularLocation>
        <location evidence="2">Cytoplasm</location>
    </subcellularLocation>
    <subcellularLocation>
        <location evidence="1">Nucleus</location>
    </subcellularLocation>
</comment>
<feature type="region of interest" description="Disordered" evidence="21">
    <location>
        <begin position="79"/>
        <end position="102"/>
    </location>
</feature>
<dbReference type="RefSeq" id="XP_007578514.1">
    <property type="nucleotide sequence ID" value="XM_007578452.2"/>
</dbReference>
<feature type="domain" description="N-acetyltransferase" evidence="22">
    <location>
        <begin position="104"/>
        <end position="259"/>
    </location>
</feature>
<accession>A0A087XHF9</accession>
<dbReference type="GeneTree" id="ENSGT00550000075046"/>
<protein>
    <recommendedName>
        <fullName evidence="10">N-alpha-acetyltransferase 20</fullName>
        <ecNumber evidence="9">2.3.1.254</ecNumber>
    </recommendedName>
    <alternativeName>
        <fullName evidence="14">Methionine N-acetyltransferase</fullName>
    </alternativeName>
    <alternativeName>
        <fullName evidence="11">N-acetyltransferase 5</fullName>
    </alternativeName>
    <alternativeName>
        <fullName evidence="15">N-terminal acetyltransferase B complex catalytic subunit NAA20</fullName>
    </alternativeName>
    <alternativeName>
        <fullName evidence="13">N-terminal acetyltransferase B complex catalytic subunit NAT5</fullName>
    </alternativeName>
    <alternativeName>
        <fullName evidence="12">NatB catalytic subunit</fullName>
    </alternativeName>
</protein>
<dbReference type="FunFam" id="3.40.630.30:FF:000015">
    <property type="entry name" value="N-alpha-acetyltransferase 20 isoform X1"/>
    <property type="match status" value="1"/>
</dbReference>
<evidence type="ECO:0000313" key="23">
    <source>
        <dbReference type="Ensembl" id="ENSPFOP00000005212.2"/>
    </source>
</evidence>
<evidence type="ECO:0000256" key="5">
    <source>
        <dbReference type="ARBA" id="ARBA00023242"/>
    </source>
</evidence>
<evidence type="ECO:0000256" key="15">
    <source>
        <dbReference type="ARBA" id="ARBA00042743"/>
    </source>
</evidence>
<dbReference type="KEGG" id="pfor:103156413"/>
<dbReference type="eggNOG" id="KOG3234">
    <property type="taxonomic scope" value="Eukaryota"/>
</dbReference>
<evidence type="ECO:0000256" key="18">
    <source>
        <dbReference type="ARBA" id="ARBA00047402"/>
    </source>
</evidence>
<evidence type="ECO:0000256" key="14">
    <source>
        <dbReference type="ARBA" id="ARBA00042723"/>
    </source>
</evidence>
<dbReference type="OrthoDB" id="10264728at2759"/>
<dbReference type="OMA" id="EEWHGHI"/>
<evidence type="ECO:0000256" key="3">
    <source>
        <dbReference type="ARBA" id="ARBA00022490"/>
    </source>
</evidence>
<keyword evidence="4" id="KW-0808">Transferase</keyword>
<evidence type="ECO:0000256" key="1">
    <source>
        <dbReference type="ARBA" id="ARBA00004123"/>
    </source>
</evidence>
<evidence type="ECO:0000256" key="13">
    <source>
        <dbReference type="ARBA" id="ARBA00042702"/>
    </source>
</evidence>
<dbReference type="EMBL" id="AYCK01019360">
    <property type="status" value="NOT_ANNOTATED_CDS"/>
    <property type="molecule type" value="Genomic_DNA"/>
</dbReference>
<dbReference type="GO" id="GO:0005634">
    <property type="term" value="C:nucleus"/>
    <property type="evidence" value="ECO:0007669"/>
    <property type="project" value="UniProtKB-SubCell"/>
</dbReference>
<evidence type="ECO:0000256" key="12">
    <source>
        <dbReference type="ARBA" id="ARBA00042295"/>
    </source>
</evidence>
<dbReference type="GeneID" id="103156413"/>
<evidence type="ECO:0000256" key="10">
    <source>
        <dbReference type="ARBA" id="ARBA00039529"/>
    </source>
</evidence>
<comment type="catalytic activity">
    <reaction evidence="18">
        <text>N-terminal L-methionyl-L-asparaginyl-[protein] + acetyl-CoA = N-terminal N(alpha)-acetyl-L-methionyl-L-asparaginyl-[protein] + CoA + H(+)</text>
        <dbReference type="Rhea" id="RHEA:50484"/>
        <dbReference type="Rhea" id="RHEA-COMP:12694"/>
        <dbReference type="Rhea" id="RHEA-COMP:12695"/>
        <dbReference type="ChEBI" id="CHEBI:15378"/>
        <dbReference type="ChEBI" id="CHEBI:57287"/>
        <dbReference type="ChEBI" id="CHEBI:57288"/>
        <dbReference type="ChEBI" id="CHEBI:133356"/>
        <dbReference type="ChEBI" id="CHEBI:133358"/>
        <dbReference type="EC" id="2.3.1.254"/>
    </reaction>
</comment>